<keyword evidence="2" id="KW-0472">Membrane</keyword>
<dbReference type="eggNOG" id="COG2304">
    <property type="taxonomic scope" value="Bacteria"/>
</dbReference>
<dbReference type="HOGENOM" id="CLU_011139_1_1_5"/>
<dbReference type="SUPFAM" id="SSF53300">
    <property type="entry name" value="vWA-like"/>
    <property type="match status" value="1"/>
</dbReference>
<dbReference type="EMBL" id="AM236080">
    <property type="protein sequence ID" value="CAK08932.1"/>
    <property type="molecule type" value="Genomic_DNA"/>
</dbReference>
<sequence>MPMFLEDEFIIGRIRARRISVSVLVAVTAFAACIAAILGLASAAQAGQTPQASVQLAALVRPNDVNSGSLLFPSKEPGFYVEAPRLKTDVAIDVSGPIARVKVTQRFQNPSQGWVEGTYVFPLPDNSAVDALKMQIGERFIEGQIKPRQEAREIYEQAKAEGKKTALLEQQRPNIFTNQVANIGPGETIVVQIEYQQTIHQSGGEFSLRFPMVVAPRYNPAPIVQTVEFNNGAGFATPRDPVENRDKIEAPVLDPRENARINPVSLTVDLRAGFPLGDVKSSFHAVDVSQDGDQARTISLKADTVPADKDFELTWKAAPGKMPSAGLFREVIDGKTYLLAFVTPPTAPDTAAPPAKREVVFVIDNSGSMSGPSIEQARQSLALAISKLNPDDRFNVIRFDDTMTDYFKGLVAATPDNREKAIAYVRGLTADGGTEMLPALQAALRNQGPVATGALRQVVFLTDGAIGNERQLFQEITANRSDARVFTVGIGSAPNTYFMTKAAEIGRGTFTAIGSTDQVASRMGELFAKLQNPAMTDITATFEGIEAENITPNPMPDLYSGEPVVLTAELPEEKPAGKLQIIGKTGDQPWRVEMDIANAADGSGISKLWARRKIDDFEARAYERQDPAALDKDIETVALAHHLVSRVTSLVAVDVTPSRPADQPLGSAKLPLNLPDGWDFDKVFGENVAPLGGAERHGSATPAGSAGPEQAAAETQDLAASPEIANMMAAAPTAKAATMIAQKSSIVNLPQTATRADEQIIRGLTMLLLALTAASGLAVWRRRLKRIIAVGAKRNGL</sequence>
<dbReference type="InterPro" id="IPR013694">
    <property type="entry name" value="VIT"/>
</dbReference>
<dbReference type="KEGG" id="rle:RL3444"/>
<keyword evidence="2 5" id="KW-0812">Transmembrane</keyword>
<proteinExistence type="predicted"/>
<evidence type="ECO:0000256" key="2">
    <source>
        <dbReference type="SAM" id="Phobius"/>
    </source>
</evidence>
<dbReference type="NCBIfam" id="TIGR03788">
    <property type="entry name" value="marine_srt_targ"/>
    <property type="match status" value="1"/>
</dbReference>
<dbReference type="CDD" id="cd01461">
    <property type="entry name" value="vWA_interalpha_trypsin_inhibitor"/>
    <property type="match status" value="1"/>
</dbReference>
<keyword evidence="2" id="KW-1133">Transmembrane helix</keyword>
<accession>Q1MDP5</accession>
<dbReference type="SMART" id="SM00609">
    <property type="entry name" value="VIT"/>
    <property type="match status" value="1"/>
</dbReference>
<feature type="domain" description="VWFA" evidence="3">
    <location>
        <begin position="358"/>
        <end position="530"/>
    </location>
</feature>
<evidence type="ECO:0000313" key="5">
    <source>
        <dbReference type="EMBL" id="CAK08932.1"/>
    </source>
</evidence>
<gene>
    <name evidence="5" type="ordered locus">RL3444</name>
</gene>
<dbReference type="Pfam" id="PF13768">
    <property type="entry name" value="VWA_3"/>
    <property type="match status" value="1"/>
</dbReference>
<dbReference type="PANTHER" id="PTHR45737">
    <property type="entry name" value="VON WILLEBRAND FACTOR A DOMAIN-CONTAINING PROTEIN 5A"/>
    <property type="match status" value="1"/>
</dbReference>
<organism evidence="5 6">
    <name type="scientific">Rhizobium johnstonii (strain DSM 114642 / LMG 32736 / 3841)</name>
    <name type="common">Rhizobium leguminosarum bv. viciae</name>
    <dbReference type="NCBI Taxonomy" id="216596"/>
    <lineage>
        <taxon>Bacteria</taxon>
        <taxon>Pseudomonadati</taxon>
        <taxon>Pseudomonadota</taxon>
        <taxon>Alphaproteobacteria</taxon>
        <taxon>Hyphomicrobiales</taxon>
        <taxon>Rhizobiaceae</taxon>
        <taxon>Rhizobium/Agrobacterium group</taxon>
        <taxon>Rhizobium</taxon>
        <taxon>Rhizobium johnstonii</taxon>
    </lineage>
</organism>
<dbReference type="InterPro" id="IPR002035">
    <property type="entry name" value="VWF_A"/>
</dbReference>
<evidence type="ECO:0000256" key="1">
    <source>
        <dbReference type="SAM" id="MobiDB-lite"/>
    </source>
</evidence>
<dbReference type="EnsemblBacteria" id="CAK08932">
    <property type="protein sequence ID" value="CAK08932"/>
    <property type="gene ID" value="RL3444"/>
</dbReference>
<dbReference type="PROSITE" id="PS50234">
    <property type="entry name" value="VWFA"/>
    <property type="match status" value="1"/>
</dbReference>
<feature type="transmembrane region" description="Helical" evidence="2">
    <location>
        <begin position="760"/>
        <end position="780"/>
    </location>
</feature>
<dbReference type="AlphaFoldDB" id="Q1MDP5"/>
<feature type="domain" description="VIT" evidence="4">
    <location>
        <begin position="69"/>
        <end position="197"/>
    </location>
</feature>
<dbReference type="InterPro" id="IPR022440">
    <property type="entry name" value="CHP03788"/>
</dbReference>
<protein>
    <submittedName>
        <fullName evidence="5">Transmembrane protein</fullName>
    </submittedName>
</protein>
<evidence type="ECO:0000259" key="4">
    <source>
        <dbReference type="PROSITE" id="PS51468"/>
    </source>
</evidence>
<dbReference type="InterPro" id="IPR036465">
    <property type="entry name" value="vWFA_dom_sf"/>
</dbReference>
<name>Q1MDP5_RHIJ3</name>
<dbReference type="Pfam" id="PF08487">
    <property type="entry name" value="VIT"/>
    <property type="match status" value="1"/>
</dbReference>
<keyword evidence="6" id="KW-1185">Reference proteome</keyword>
<reference evidence="5 6" key="1">
    <citation type="journal article" date="2006" name="Genome Biol.">
        <title>The genome of Rhizobium leguminosarum has recognizable core and accessory components.</title>
        <authorList>
            <person name="Young J.W."/>
            <person name="Crossman L.C."/>
            <person name="Johnston A.W.B."/>
            <person name="Thomson N.R."/>
            <person name="Ghazoui Z.F."/>
            <person name="Hull K.H."/>
            <person name="Wexler M."/>
            <person name="Curson A.R.J."/>
            <person name="Todd J.D."/>
            <person name="Poole P.S."/>
            <person name="Mauchline T.H."/>
            <person name="East A.K."/>
            <person name="Quail M.A."/>
            <person name="Churcher C."/>
            <person name="Arrowsmith C."/>
            <person name="Cherevach A."/>
            <person name="Chillingworth T."/>
            <person name="Clarke K."/>
            <person name="Cronin A."/>
            <person name="Davis P."/>
            <person name="Fraser A."/>
            <person name="Hance Z."/>
            <person name="Hauser H."/>
            <person name="Jagels K."/>
            <person name="Moule S."/>
            <person name="Mungall K."/>
            <person name="Norbertczak H."/>
            <person name="Rabbinowitsch E."/>
            <person name="Sanders M."/>
            <person name="Simmonds M."/>
            <person name="Whitehead S."/>
            <person name="Parkhill J."/>
        </authorList>
    </citation>
    <scope>NUCLEOTIDE SEQUENCE [LARGE SCALE GENOMIC DNA]</scope>
    <source>
        <strain evidence="6">DSM 114642 / LMG 32736 / 3841</strain>
    </source>
</reference>
<dbReference type="Proteomes" id="UP000006575">
    <property type="component" value="Chromosome"/>
</dbReference>
<evidence type="ECO:0000313" key="6">
    <source>
        <dbReference type="Proteomes" id="UP000006575"/>
    </source>
</evidence>
<dbReference type="PROSITE" id="PS51468">
    <property type="entry name" value="VIT"/>
    <property type="match status" value="1"/>
</dbReference>
<dbReference type="Gene3D" id="3.40.50.410">
    <property type="entry name" value="von Willebrand factor, type A domain"/>
    <property type="match status" value="1"/>
</dbReference>
<dbReference type="SMART" id="SM00327">
    <property type="entry name" value="VWA"/>
    <property type="match status" value="1"/>
</dbReference>
<evidence type="ECO:0000259" key="3">
    <source>
        <dbReference type="PROSITE" id="PS50234"/>
    </source>
</evidence>
<dbReference type="PANTHER" id="PTHR45737:SF6">
    <property type="entry name" value="VON WILLEBRAND FACTOR A DOMAIN-CONTAINING PROTEIN 5A"/>
    <property type="match status" value="1"/>
</dbReference>
<feature type="region of interest" description="Disordered" evidence="1">
    <location>
        <begin position="691"/>
        <end position="716"/>
    </location>
</feature>